<sequence length="90" mass="10077">MLGSSSRIQTSGLLVSIHQSLSTTVMACAATLWSGTALIHFYEIYHGWSHIPNVGYKQLMRGCHLSHHQIITNDPSYNSTENPFYNKDNP</sequence>
<organism evidence="1 2">
    <name type="scientific">Engystomops pustulosus</name>
    <name type="common">Tungara frog</name>
    <name type="synonym">Physalaemus pustulosus</name>
    <dbReference type="NCBI Taxonomy" id="76066"/>
    <lineage>
        <taxon>Eukaryota</taxon>
        <taxon>Metazoa</taxon>
        <taxon>Chordata</taxon>
        <taxon>Craniata</taxon>
        <taxon>Vertebrata</taxon>
        <taxon>Euteleostomi</taxon>
        <taxon>Amphibia</taxon>
        <taxon>Batrachia</taxon>
        <taxon>Anura</taxon>
        <taxon>Neobatrachia</taxon>
        <taxon>Hyloidea</taxon>
        <taxon>Leptodactylidae</taxon>
        <taxon>Leiuperinae</taxon>
        <taxon>Engystomops</taxon>
    </lineage>
</organism>
<evidence type="ECO:0000313" key="2">
    <source>
        <dbReference type="Proteomes" id="UP000824782"/>
    </source>
</evidence>
<name>A0AAV7CGX3_ENGPU</name>
<evidence type="ECO:0000313" key="1">
    <source>
        <dbReference type="EMBL" id="KAG8584307.1"/>
    </source>
</evidence>
<dbReference type="AlphaFoldDB" id="A0AAV7CGX3"/>
<gene>
    <name evidence="1" type="ORF">GDO81_008768</name>
</gene>
<comment type="caution">
    <text evidence="1">The sequence shown here is derived from an EMBL/GenBank/DDBJ whole genome shotgun (WGS) entry which is preliminary data.</text>
</comment>
<dbReference type="Proteomes" id="UP000824782">
    <property type="component" value="Unassembled WGS sequence"/>
</dbReference>
<dbReference type="PROSITE" id="PS51257">
    <property type="entry name" value="PROKAR_LIPOPROTEIN"/>
    <property type="match status" value="1"/>
</dbReference>
<dbReference type="EMBL" id="WNYA01000003">
    <property type="protein sequence ID" value="KAG8584307.1"/>
    <property type="molecule type" value="Genomic_DNA"/>
</dbReference>
<reference evidence="1" key="1">
    <citation type="thesis" date="2020" institute="ProQuest LLC" country="789 East Eisenhower Parkway, Ann Arbor, MI, USA">
        <title>Comparative Genomics and Chromosome Evolution.</title>
        <authorList>
            <person name="Mudd A.B."/>
        </authorList>
    </citation>
    <scope>NUCLEOTIDE SEQUENCE</scope>
    <source>
        <strain evidence="1">237g6f4</strain>
        <tissue evidence="1">Blood</tissue>
    </source>
</reference>
<keyword evidence="2" id="KW-1185">Reference proteome</keyword>
<protein>
    <recommendedName>
        <fullName evidence="3">Fatty acid hydroxylase domain-containing protein</fullName>
    </recommendedName>
</protein>
<accession>A0AAV7CGX3</accession>
<proteinExistence type="predicted"/>
<evidence type="ECO:0008006" key="3">
    <source>
        <dbReference type="Google" id="ProtNLM"/>
    </source>
</evidence>